<protein>
    <submittedName>
        <fullName evidence="1">DUF6279 family lipoprotein</fullName>
    </submittedName>
</protein>
<evidence type="ECO:0000313" key="1">
    <source>
        <dbReference type="EMBL" id="UUM32910.1"/>
    </source>
</evidence>
<proteinExistence type="predicted"/>
<dbReference type="EMBL" id="CP102097">
    <property type="protein sequence ID" value="UUM32910.1"/>
    <property type="molecule type" value="Genomic_DNA"/>
</dbReference>
<dbReference type="RefSeq" id="WP_257086611.1">
    <property type="nucleotide sequence ID" value="NZ_CP102097.1"/>
</dbReference>
<dbReference type="PROSITE" id="PS51257">
    <property type="entry name" value="PROKAR_LIPOPROTEIN"/>
    <property type="match status" value="1"/>
</dbReference>
<dbReference type="Proteomes" id="UP001058602">
    <property type="component" value="Chromosome 2"/>
</dbReference>
<reference evidence="1" key="1">
    <citation type="submission" date="2022-07" db="EMBL/GenBank/DDBJ databases">
        <title>Complete genome of Vibrio japonicus strain JCM 31412T and phylogenomic assessment of the Nereis clade of the genus Vibrio.</title>
        <authorList>
            <person name="Shlafstein M.D."/>
            <person name="Emsley S.A."/>
            <person name="Ushijima B."/>
            <person name="Videau P."/>
            <person name="Saw J.H."/>
        </authorList>
    </citation>
    <scope>NUCLEOTIDE SEQUENCE</scope>
    <source>
        <strain evidence="1">JCM 31412</strain>
    </source>
</reference>
<keyword evidence="1" id="KW-0449">Lipoprotein</keyword>
<name>A0ABY5LPN7_9VIBR</name>
<keyword evidence="2" id="KW-1185">Reference proteome</keyword>
<organism evidence="1 2">
    <name type="scientific">Vibrio japonicus</name>
    <dbReference type="NCBI Taxonomy" id="1824638"/>
    <lineage>
        <taxon>Bacteria</taxon>
        <taxon>Pseudomonadati</taxon>
        <taxon>Pseudomonadota</taxon>
        <taxon>Gammaproteobacteria</taxon>
        <taxon>Vibrionales</taxon>
        <taxon>Vibrionaceae</taxon>
        <taxon>Vibrio</taxon>
    </lineage>
</organism>
<gene>
    <name evidence="1" type="ORF">NP165_15250</name>
</gene>
<evidence type="ECO:0000313" key="2">
    <source>
        <dbReference type="Proteomes" id="UP001058602"/>
    </source>
</evidence>
<dbReference type="InterPro" id="IPR016875">
    <property type="entry name" value="UCP028200"/>
</dbReference>
<dbReference type="Pfam" id="PF19795">
    <property type="entry name" value="DUF6279"/>
    <property type="match status" value="1"/>
</dbReference>
<sequence>MKRWGLLALICVLLAGCSAKFIYNKLDWLAVSYLDDFVELNDEQESVVRNKVKALMKWHTGSELPHYIEHLDELIALNPQTFSIEDLEAQQKKIKIHSDRVLQKIEPEVVELAKQLTDEQVEELMNSIRVRHTRYKKKYKDLPPNEVQSIYAQKIEENFEEWFGPLTRDQEAIVTEWSEHMLVTQPDWIKHQTKMRIVINELLNKRQDSSYFSNHLNQLLFNPNRYFSDPLLAKREHNQGISARYFVKMVNSATPQQIQHYRNELEDWKDMALSLL</sequence>
<dbReference type="PIRSF" id="PIRSF028200">
    <property type="entry name" value="UCP028200"/>
    <property type="match status" value="1"/>
</dbReference>
<accession>A0ABY5LPN7</accession>